<dbReference type="EMBL" id="SDHX01000001">
    <property type="protein sequence ID" value="RXK54578.1"/>
    <property type="molecule type" value="Genomic_DNA"/>
</dbReference>
<keyword evidence="2" id="KW-1185">Reference proteome</keyword>
<organism evidence="1 2">
    <name type="scientific">Oleiharenicola lentus</name>
    <dbReference type="NCBI Taxonomy" id="2508720"/>
    <lineage>
        <taxon>Bacteria</taxon>
        <taxon>Pseudomonadati</taxon>
        <taxon>Verrucomicrobiota</taxon>
        <taxon>Opitutia</taxon>
        <taxon>Opitutales</taxon>
        <taxon>Opitutaceae</taxon>
        <taxon>Oleiharenicola</taxon>
    </lineage>
</organism>
<dbReference type="AlphaFoldDB" id="A0A4Q1C6Y4"/>
<reference evidence="1 2" key="1">
    <citation type="submission" date="2019-01" db="EMBL/GenBank/DDBJ databases">
        <title>Lacunisphaera sp. strain TWA-58.</title>
        <authorList>
            <person name="Chen W.-M."/>
        </authorList>
    </citation>
    <scope>NUCLEOTIDE SEQUENCE [LARGE SCALE GENOMIC DNA]</scope>
    <source>
        <strain evidence="1 2">TWA-58</strain>
    </source>
</reference>
<comment type="caution">
    <text evidence="1">The sequence shown here is derived from an EMBL/GenBank/DDBJ whole genome shotgun (WGS) entry which is preliminary data.</text>
</comment>
<gene>
    <name evidence="1" type="ORF">ESB00_01370</name>
</gene>
<evidence type="ECO:0000313" key="2">
    <source>
        <dbReference type="Proteomes" id="UP000290218"/>
    </source>
</evidence>
<name>A0A4Q1C6Y4_9BACT</name>
<dbReference type="Proteomes" id="UP000290218">
    <property type="component" value="Unassembled WGS sequence"/>
</dbReference>
<evidence type="ECO:0000313" key="1">
    <source>
        <dbReference type="EMBL" id="RXK54578.1"/>
    </source>
</evidence>
<accession>A0A4Q1C6Y4</accession>
<sequence>MSIVPRMSVAELQKTIRGLSAEDRKVLAAIATRMKQRHTPARRRKLTAAMRAMDAGEKFTWDEVKQARAERRKASDG</sequence>
<protein>
    <submittedName>
        <fullName evidence="1">Uncharacterized protein</fullName>
    </submittedName>
</protein>
<proteinExistence type="predicted"/>